<dbReference type="InterPro" id="IPR036913">
    <property type="entry name" value="YegP-like_sf"/>
</dbReference>
<dbReference type="OrthoDB" id="9802792at2"/>
<keyword evidence="3" id="KW-1185">Reference proteome</keyword>
<dbReference type="InterPro" id="IPR010879">
    <property type="entry name" value="DUF1508"/>
</dbReference>
<evidence type="ECO:0000313" key="2">
    <source>
        <dbReference type="EMBL" id="RIX29322.1"/>
    </source>
</evidence>
<accession>A0A418Q0E4</accession>
<feature type="domain" description="DUF1508" evidence="1">
    <location>
        <begin position="11"/>
        <end position="56"/>
    </location>
</feature>
<dbReference type="Gene3D" id="2.30.29.80">
    <property type="match status" value="1"/>
</dbReference>
<protein>
    <submittedName>
        <fullName evidence="2">DUF1508 domain-containing protein</fullName>
    </submittedName>
</protein>
<evidence type="ECO:0000313" key="3">
    <source>
        <dbReference type="Proteomes" id="UP000285023"/>
    </source>
</evidence>
<comment type="caution">
    <text evidence="2">The sequence shown here is derived from an EMBL/GenBank/DDBJ whole genome shotgun (WGS) entry which is preliminary data.</text>
</comment>
<proteinExistence type="predicted"/>
<reference evidence="2 3" key="1">
    <citation type="submission" date="2018-09" db="EMBL/GenBank/DDBJ databases">
        <title>Sphingomonas sp. DAC4.</title>
        <authorList>
            <person name="Seo T."/>
        </authorList>
    </citation>
    <scope>NUCLEOTIDE SEQUENCE [LARGE SCALE GENOMIC DNA]</scope>
    <source>
        <strain evidence="2 3">DAC4</strain>
    </source>
</reference>
<dbReference type="Pfam" id="PF07411">
    <property type="entry name" value="DUF1508"/>
    <property type="match status" value="1"/>
</dbReference>
<evidence type="ECO:0000259" key="1">
    <source>
        <dbReference type="Pfam" id="PF07411"/>
    </source>
</evidence>
<dbReference type="Proteomes" id="UP000285023">
    <property type="component" value="Unassembled WGS sequence"/>
</dbReference>
<organism evidence="2 3">
    <name type="scientific">Sphingomonas edaphi</name>
    <dbReference type="NCBI Taxonomy" id="2315689"/>
    <lineage>
        <taxon>Bacteria</taxon>
        <taxon>Pseudomonadati</taxon>
        <taxon>Pseudomonadota</taxon>
        <taxon>Alphaproteobacteria</taxon>
        <taxon>Sphingomonadales</taxon>
        <taxon>Sphingomonadaceae</taxon>
        <taxon>Sphingomonas</taxon>
    </lineage>
</organism>
<dbReference type="RefSeq" id="WP_119533211.1">
    <property type="nucleotide sequence ID" value="NZ_QXTF01000002.1"/>
</dbReference>
<dbReference type="SUPFAM" id="SSF160113">
    <property type="entry name" value="YegP-like"/>
    <property type="match status" value="1"/>
</dbReference>
<dbReference type="EMBL" id="QXTF01000002">
    <property type="protein sequence ID" value="RIX29322.1"/>
    <property type="molecule type" value="Genomic_DNA"/>
</dbReference>
<name>A0A418Q0E4_9SPHN</name>
<gene>
    <name evidence="2" type="ORF">D3M59_08470</name>
</gene>
<dbReference type="AlphaFoldDB" id="A0A418Q0E4"/>
<sequence length="58" mass="6499">MAHKFVIKKSSNGEYIASFEYNGEKVFWTETYKSKASAQNAIDSIKKNGPMAEVHDAT</sequence>